<gene>
    <name evidence="14" type="ORF">G6F51_011300</name>
</gene>
<comment type="similarity">
    <text evidence="1">Belongs to the protein kinase superfamily. CK1 Ser/Thr protein kinase family. Casein kinase I subfamily.</text>
</comment>
<dbReference type="SUPFAM" id="SSF56112">
    <property type="entry name" value="Protein kinase-like (PK-like)"/>
    <property type="match status" value="1"/>
</dbReference>
<dbReference type="InterPro" id="IPR017441">
    <property type="entry name" value="Protein_kinase_ATP_BS"/>
</dbReference>
<evidence type="ECO:0000256" key="5">
    <source>
        <dbReference type="ARBA" id="ARBA00022741"/>
    </source>
</evidence>
<evidence type="ECO:0000259" key="13">
    <source>
        <dbReference type="PROSITE" id="PS50011"/>
    </source>
</evidence>
<dbReference type="Pfam" id="PF00069">
    <property type="entry name" value="Pkinase"/>
    <property type="match status" value="1"/>
</dbReference>
<keyword evidence="4" id="KW-0808">Transferase</keyword>
<keyword evidence="7 10" id="KW-0067">ATP-binding</keyword>
<dbReference type="EC" id="2.7.11.1" evidence="2"/>
<keyword evidence="5 10" id="KW-0547">Nucleotide-binding</keyword>
<dbReference type="PROSITE" id="PS50011">
    <property type="entry name" value="PROTEIN_KINASE_DOM"/>
    <property type="match status" value="1"/>
</dbReference>
<evidence type="ECO:0000256" key="7">
    <source>
        <dbReference type="ARBA" id="ARBA00022840"/>
    </source>
</evidence>
<evidence type="ECO:0000256" key="11">
    <source>
        <dbReference type="RuleBase" id="RU000304"/>
    </source>
</evidence>
<dbReference type="PROSITE" id="PS00108">
    <property type="entry name" value="PROTEIN_KINASE_ST"/>
    <property type="match status" value="1"/>
</dbReference>
<comment type="catalytic activity">
    <reaction evidence="9">
        <text>L-seryl-[protein] + ATP = O-phospho-L-seryl-[protein] + ADP + H(+)</text>
        <dbReference type="Rhea" id="RHEA:17989"/>
        <dbReference type="Rhea" id="RHEA-COMP:9863"/>
        <dbReference type="Rhea" id="RHEA-COMP:11604"/>
        <dbReference type="ChEBI" id="CHEBI:15378"/>
        <dbReference type="ChEBI" id="CHEBI:29999"/>
        <dbReference type="ChEBI" id="CHEBI:30616"/>
        <dbReference type="ChEBI" id="CHEBI:83421"/>
        <dbReference type="ChEBI" id="CHEBI:456216"/>
        <dbReference type="EC" id="2.7.11.1"/>
    </reaction>
</comment>
<evidence type="ECO:0000256" key="8">
    <source>
        <dbReference type="ARBA" id="ARBA00047899"/>
    </source>
</evidence>
<dbReference type="GO" id="GO:0005773">
    <property type="term" value="C:vacuole"/>
    <property type="evidence" value="ECO:0007669"/>
    <property type="project" value="UniProtKB-ARBA"/>
</dbReference>
<dbReference type="Gene3D" id="1.10.510.10">
    <property type="entry name" value="Transferase(Phosphotransferase) domain 1"/>
    <property type="match status" value="1"/>
</dbReference>
<dbReference type="FunFam" id="1.10.510.10:FF:000160">
    <property type="entry name" value="Casein kinase I 1"/>
    <property type="match status" value="1"/>
</dbReference>
<dbReference type="InterPro" id="IPR000719">
    <property type="entry name" value="Prot_kinase_dom"/>
</dbReference>
<dbReference type="GO" id="GO:0004674">
    <property type="term" value="F:protein serine/threonine kinase activity"/>
    <property type="evidence" value="ECO:0007669"/>
    <property type="project" value="UniProtKB-KW"/>
</dbReference>
<organism evidence="14 15">
    <name type="scientific">Rhizopus oryzae</name>
    <name type="common">Mucormycosis agent</name>
    <name type="synonym">Rhizopus arrhizus var. delemar</name>
    <dbReference type="NCBI Taxonomy" id="64495"/>
    <lineage>
        <taxon>Eukaryota</taxon>
        <taxon>Fungi</taxon>
        <taxon>Fungi incertae sedis</taxon>
        <taxon>Mucoromycota</taxon>
        <taxon>Mucoromycotina</taxon>
        <taxon>Mucoromycetes</taxon>
        <taxon>Mucorales</taxon>
        <taxon>Mucorineae</taxon>
        <taxon>Rhizopodaceae</taxon>
        <taxon>Rhizopus</taxon>
    </lineage>
</organism>
<protein>
    <recommendedName>
        <fullName evidence="2">non-specific serine/threonine protein kinase</fullName>
        <ecNumber evidence="2">2.7.11.1</ecNumber>
    </recommendedName>
</protein>
<dbReference type="InterPro" id="IPR008271">
    <property type="entry name" value="Ser/Thr_kinase_AS"/>
</dbReference>
<evidence type="ECO:0000256" key="12">
    <source>
        <dbReference type="SAM" id="MobiDB-lite"/>
    </source>
</evidence>
<reference evidence="14" key="1">
    <citation type="journal article" date="2020" name="Microb. Genom.">
        <title>Genetic diversity of clinical and environmental Mucorales isolates obtained from an investigation of mucormycosis cases among solid organ transplant recipients.</title>
        <authorList>
            <person name="Nguyen M.H."/>
            <person name="Kaul D."/>
            <person name="Muto C."/>
            <person name="Cheng S.J."/>
            <person name="Richter R.A."/>
            <person name="Bruno V.M."/>
            <person name="Liu G."/>
            <person name="Beyhan S."/>
            <person name="Sundermann A.J."/>
            <person name="Mounaud S."/>
            <person name="Pasculle A.W."/>
            <person name="Nierman W.C."/>
            <person name="Driscoll E."/>
            <person name="Cumbie R."/>
            <person name="Clancy C.J."/>
            <person name="Dupont C.L."/>
        </authorList>
    </citation>
    <scope>NUCLEOTIDE SEQUENCE</scope>
    <source>
        <strain evidence="14">GL16</strain>
    </source>
</reference>
<dbReference type="InterPro" id="IPR050235">
    <property type="entry name" value="CK1_Ser-Thr_kinase"/>
</dbReference>
<evidence type="ECO:0000256" key="1">
    <source>
        <dbReference type="ARBA" id="ARBA00005926"/>
    </source>
</evidence>
<sequence length="418" mass="47991">MHKNNSGSSSTNIVGVHYRVGKKLGEGSFGVLYEGLNLLNNQSVAIKFEPRKSDAPQLRDEYRTYKVLAGLPGVPSAYYFGQEGLHNILVIDLLGPSLEDLFDMCGRKHSIKTVAMLAKQMINRIESVHERNLIYRDIKPDNFLIGRPGSKYANTVFLIDYGMAKLYRDPKTKQHIPYRERKSLSGTARYMSINTHLGREQSRRDDLESLGHVFMYFLRGSLPWQGLKAATNKQKYEKIGEKKQTTPVKELCEGFPEEFGIYLQYVRKLGFEETPDYDFLRELFNKVLYRLGEKDDGVYDWMLLSKGPETRESRRQARELQQQQQGATHRSVNHSVRRHASQPKLTMNNAPAPPLPTTNNNMNSIKPINNTTSNNNQHKMPESPNHGNIYDKQEQQEPQVHHRGLWQTLMSLITCGIH</sequence>
<evidence type="ECO:0000256" key="9">
    <source>
        <dbReference type="ARBA" id="ARBA00048679"/>
    </source>
</evidence>
<feature type="compositionally biased region" description="Low complexity" evidence="12">
    <location>
        <begin position="357"/>
        <end position="370"/>
    </location>
</feature>
<dbReference type="FunFam" id="3.30.200.20:FF:000538">
    <property type="entry name" value="Putative Casein kinase I"/>
    <property type="match status" value="1"/>
</dbReference>
<evidence type="ECO:0000256" key="2">
    <source>
        <dbReference type="ARBA" id="ARBA00012513"/>
    </source>
</evidence>
<evidence type="ECO:0000313" key="14">
    <source>
        <dbReference type="EMBL" id="KAG1535858.1"/>
    </source>
</evidence>
<feature type="domain" description="Protein kinase" evidence="13">
    <location>
        <begin position="18"/>
        <end position="332"/>
    </location>
</feature>
<evidence type="ECO:0000313" key="15">
    <source>
        <dbReference type="Proteomes" id="UP000717996"/>
    </source>
</evidence>
<evidence type="ECO:0000256" key="4">
    <source>
        <dbReference type="ARBA" id="ARBA00022679"/>
    </source>
</evidence>
<comment type="catalytic activity">
    <reaction evidence="8">
        <text>L-threonyl-[protein] + ATP = O-phospho-L-threonyl-[protein] + ADP + H(+)</text>
        <dbReference type="Rhea" id="RHEA:46608"/>
        <dbReference type="Rhea" id="RHEA-COMP:11060"/>
        <dbReference type="Rhea" id="RHEA-COMP:11605"/>
        <dbReference type="ChEBI" id="CHEBI:15378"/>
        <dbReference type="ChEBI" id="CHEBI:30013"/>
        <dbReference type="ChEBI" id="CHEBI:30616"/>
        <dbReference type="ChEBI" id="CHEBI:61977"/>
        <dbReference type="ChEBI" id="CHEBI:456216"/>
        <dbReference type="EC" id="2.7.11.1"/>
    </reaction>
</comment>
<dbReference type="EMBL" id="JAANIT010002640">
    <property type="protein sequence ID" value="KAG1535858.1"/>
    <property type="molecule type" value="Genomic_DNA"/>
</dbReference>
<dbReference type="OrthoDB" id="5800476at2759"/>
<dbReference type="PROSITE" id="PS00107">
    <property type="entry name" value="PROTEIN_KINASE_ATP"/>
    <property type="match status" value="1"/>
</dbReference>
<dbReference type="Proteomes" id="UP000717996">
    <property type="component" value="Unassembled WGS sequence"/>
</dbReference>
<feature type="region of interest" description="Disordered" evidence="12">
    <location>
        <begin position="309"/>
        <end position="400"/>
    </location>
</feature>
<evidence type="ECO:0000256" key="10">
    <source>
        <dbReference type="PROSITE-ProRule" id="PRU10141"/>
    </source>
</evidence>
<dbReference type="AlphaFoldDB" id="A0A9P7C4D4"/>
<proteinExistence type="inferred from homology"/>
<dbReference type="InterPro" id="IPR011009">
    <property type="entry name" value="Kinase-like_dom_sf"/>
</dbReference>
<name>A0A9P7C4D4_RHIOR</name>
<dbReference type="SMART" id="SM00220">
    <property type="entry name" value="S_TKc"/>
    <property type="match status" value="1"/>
</dbReference>
<feature type="compositionally biased region" description="Basic and acidic residues" evidence="12">
    <location>
        <begin position="309"/>
        <end position="318"/>
    </location>
</feature>
<keyword evidence="6" id="KW-0418">Kinase</keyword>
<evidence type="ECO:0000256" key="3">
    <source>
        <dbReference type="ARBA" id="ARBA00022527"/>
    </source>
</evidence>
<keyword evidence="3 11" id="KW-0723">Serine/threonine-protein kinase</keyword>
<feature type="binding site" evidence="10">
    <location>
        <position position="47"/>
    </location>
    <ligand>
        <name>ATP</name>
        <dbReference type="ChEBI" id="CHEBI:30616"/>
    </ligand>
</feature>
<dbReference type="GO" id="GO:0005524">
    <property type="term" value="F:ATP binding"/>
    <property type="evidence" value="ECO:0007669"/>
    <property type="project" value="UniProtKB-UniRule"/>
</dbReference>
<accession>A0A9P7C4D4</accession>
<dbReference type="PANTHER" id="PTHR11909">
    <property type="entry name" value="CASEIN KINASE-RELATED"/>
    <property type="match status" value="1"/>
</dbReference>
<dbReference type="CDD" id="cd14127">
    <property type="entry name" value="STKc_CK1_fungal"/>
    <property type="match status" value="1"/>
</dbReference>
<comment type="caution">
    <text evidence="14">The sequence shown here is derived from an EMBL/GenBank/DDBJ whole genome shotgun (WGS) entry which is preliminary data.</text>
</comment>
<evidence type="ECO:0000256" key="6">
    <source>
        <dbReference type="ARBA" id="ARBA00022777"/>
    </source>
</evidence>
<feature type="compositionally biased region" description="Basic residues" evidence="12">
    <location>
        <begin position="331"/>
        <end position="341"/>
    </location>
</feature>